<name>A0A8S1CXI4_9INSE</name>
<proteinExistence type="predicted"/>
<feature type="signal peptide" evidence="2">
    <location>
        <begin position="1"/>
        <end position="19"/>
    </location>
</feature>
<feature type="compositionally biased region" description="Low complexity" evidence="1">
    <location>
        <begin position="199"/>
        <end position="213"/>
    </location>
</feature>
<feature type="compositionally biased region" description="Acidic residues" evidence="1">
    <location>
        <begin position="82"/>
        <end position="91"/>
    </location>
</feature>
<sequence length="251" mass="27326">MRTFTFVVVLVALAALASARPQDDGDYYEDEVPAVPSSTARAMPQRSRGLSSLRKPSAGKKVTSEPTSTTTTTTTPAPSSVEYEEEAEEEAAAAPAAEEPTTKKYLIAGRNGVVRPFRSNDELIAALKRRRTQSSVSTHAPIQKNDDEPTEAPSKFTKVNKNSRNLNNKRFSPVVGHVASQPVSQSVETPAPAPKARHSSPPSFSRRGSTTRSRAQEEQLVAEDAEESQQQQQDSPPPTRPSRSFSPRRRS</sequence>
<dbReference type="EMBL" id="CADEPI010000076">
    <property type="protein sequence ID" value="CAB3372774.1"/>
    <property type="molecule type" value="Genomic_DNA"/>
</dbReference>
<evidence type="ECO:0000313" key="3">
    <source>
        <dbReference type="EMBL" id="CAB3372774.1"/>
    </source>
</evidence>
<feature type="chain" id="PRO_5035896717" evidence="2">
    <location>
        <begin position="20"/>
        <end position="251"/>
    </location>
</feature>
<feature type="compositionally biased region" description="Polar residues" evidence="1">
    <location>
        <begin position="157"/>
        <end position="170"/>
    </location>
</feature>
<organism evidence="3 4">
    <name type="scientific">Cloeon dipterum</name>
    <dbReference type="NCBI Taxonomy" id="197152"/>
    <lineage>
        <taxon>Eukaryota</taxon>
        <taxon>Metazoa</taxon>
        <taxon>Ecdysozoa</taxon>
        <taxon>Arthropoda</taxon>
        <taxon>Hexapoda</taxon>
        <taxon>Insecta</taxon>
        <taxon>Pterygota</taxon>
        <taxon>Palaeoptera</taxon>
        <taxon>Ephemeroptera</taxon>
        <taxon>Pisciforma</taxon>
        <taxon>Baetidae</taxon>
        <taxon>Cloeon</taxon>
    </lineage>
</organism>
<dbReference type="OrthoDB" id="8197504at2759"/>
<reference evidence="3 4" key="1">
    <citation type="submission" date="2020-04" db="EMBL/GenBank/DDBJ databases">
        <authorList>
            <person name="Alioto T."/>
            <person name="Alioto T."/>
            <person name="Gomez Garrido J."/>
        </authorList>
    </citation>
    <scope>NUCLEOTIDE SEQUENCE [LARGE SCALE GENOMIC DNA]</scope>
</reference>
<feature type="region of interest" description="Disordered" evidence="1">
    <location>
        <begin position="129"/>
        <end position="251"/>
    </location>
</feature>
<feature type="compositionally biased region" description="Low complexity" evidence="1">
    <location>
        <begin position="64"/>
        <end position="80"/>
    </location>
</feature>
<feature type="region of interest" description="Disordered" evidence="1">
    <location>
        <begin position="21"/>
        <end position="99"/>
    </location>
</feature>
<keyword evidence="4" id="KW-1185">Reference proteome</keyword>
<evidence type="ECO:0000256" key="2">
    <source>
        <dbReference type="SAM" id="SignalP"/>
    </source>
</evidence>
<evidence type="ECO:0000313" key="4">
    <source>
        <dbReference type="Proteomes" id="UP000494165"/>
    </source>
</evidence>
<protein>
    <submittedName>
        <fullName evidence="3">Uncharacterized protein</fullName>
    </submittedName>
</protein>
<comment type="caution">
    <text evidence="3">The sequence shown here is derived from an EMBL/GenBank/DDBJ whole genome shotgun (WGS) entry which is preliminary data.</text>
</comment>
<evidence type="ECO:0000256" key="1">
    <source>
        <dbReference type="SAM" id="MobiDB-lite"/>
    </source>
</evidence>
<dbReference type="AlphaFoldDB" id="A0A8S1CXI4"/>
<accession>A0A8S1CXI4</accession>
<dbReference type="Proteomes" id="UP000494165">
    <property type="component" value="Unassembled WGS sequence"/>
</dbReference>
<gene>
    <name evidence="3" type="ORF">CLODIP_2_CD06295</name>
</gene>
<keyword evidence="2" id="KW-0732">Signal</keyword>